<keyword evidence="4" id="KW-0677">Repeat</keyword>
<dbReference type="Gene3D" id="2.130.10.10">
    <property type="entry name" value="YVTN repeat-like/Quinoprotein amine dehydrogenase"/>
    <property type="match status" value="2"/>
</dbReference>
<feature type="compositionally biased region" description="Polar residues" evidence="6">
    <location>
        <begin position="52"/>
        <end position="67"/>
    </location>
</feature>
<dbReference type="Proteomes" id="UP000449547">
    <property type="component" value="Unassembled WGS sequence"/>
</dbReference>
<dbReference type="PANTHER" id="PTHR12442">
    <property type="entry name" value="DYNEIN INTERMEDIATE CHAIN"/>
    <property type="match status" value="1"/>
</dbReference>
<evidence type="ECO:0000313" key="7">
    <source>
        <dbReference type="EMBL" id="KAA8903466.1"/>
    </source>
</evidence>
<keyword evidence="3 5" id="KW-0853">WD repeat</keyword>
<evidence type="ECO:0000313" key="8">
    <source>
        <dbReference type="Proteomes" id="UP000449547"/>
    </source>
</evidence>
<dbReference type="InterPro" id="IPR036322">
    <property type="entry name" value="WD40_repeat_dom_sf"/>
</dbReference>
<dbReference type="OrthoDB" id="366230at2759"/>
<dbReference type="GO" id="GO:0005737">
    <property type="term" value="C:cytoplasm"/>
    <property type="evidence" value="ECO:0007669"/>
    <property type="project" value="UniProtKB-SubCell"/>
</dbReference>
<evidence type="ECO:0000256" key="3">
    <source>
        <dbReference type="ARBA" id="ARBA00022574"/>
    </source>
</evidence>
<dbReference type="GO" id="GO:0010970">
    <property type="term" value="P:transport along microtubule"/>
    <property type="evidence" value="ECO:0007669"/>
    <property type="project" value="TreeGrafter"/>
</dbReference>
<evidence type="ECO:0000256" key="6">
    <source>
        <dbReference type="SAM" id="MobiDB-lite"/>
    </source>
</evidence>
<dbReference type="GO" id="GO:0045504">
    <property type="term" value="F:dynein heavy chain binding"/>
    <property type="evidence" value="ECO:0007669"/>
    <property type="project" value="TreeGrafter"/>
</dbReference>
<keyword evidence="8" id="KW-1185">Reference proteome</keyword>
<keyword evidence="2" id="KW-0963">Cytoplasm</keyword>
<comment type="caution">
    <text evidence="7">The sequence shown here is derived from an EMBL/GenBank/DDBJ whole genome shotgun (WGS) entry which is preliminary data.</text>
</comment>
<evidence type="ECO:0000256" key="5">
    <source>
        <dbReference type="PROSITE-ProRule" id="PRU00221"/>
    </source>
</evidence>
<organism evidence="7 8">
    <name type="scientific">Diutina rugosa</name>
    <name type="common">Yeast</name>
    <name type="synonym">Candida rugosa</name>
    <dbReference type="NCBI Taxonomy" id="5481"/>
    <lineage>
        <taxon>Eukaryota</taxon>
        <taxon>Fungi</taxon>
        <taxon>Dikarya</taxon>
        <taxon>Ascomycota</taxon>
        <taxon>Saccharomycotina</taxon>
        <taxon>Pichiomycetes</taxon>
        <taxon>Debaryomycetaceae</taxon>
        <taxon>Diutina</taxon>
    </lineage>
</organism>
<dbReference type="SMART" id="SM00320">
    <property type="entry name" value="WD40"/>
    <property type="match status" value="4"/>
</dbReference>
<comment type="subcellular location">
    <subcellularLocation>
        <location evidence="1">Cytoplasm</location>
    </subcellularLocation>
</comment>
<dbReference type="VEuPathDB" id="FungiDB:DIURU_002352"/>
<feature type="region of interest" description="Disordered" evidence="6">
    <location>
        <begin position="51"/>
        <end position="76"/>
    </location>
</feature>
<evidence type="ECO:0000256" key="1">
    <source>
        <dbReference type="ARBA" id="ARBA00004496"/>
    </source>
</evidence>
<protein>
    <submittedName>
        <fullName evidence="7">Uncharacterized protein</fullName>
    </submittedName>
</protein>
<dbReference type="InterPro" id="IPR001680">
    <property type="entry name" value="WD40_rpt"/>
</dbReference>
<feature type="repeat" description="WD" evidence="5">
    <location>
        <begin position="221"/>
        <end position="247"/>
    </location>
</feature>
<dbReference type="PANTHER" id="PTHR12442:SF22">
    <property type="entry name" value="CYTOPLASMIC DYNEIN 1 INTERMEDIATE CHAIN-RELATED"/>
    <property type="match status" value="1"/>
</dbReference>
<dbReference type="InterPro" id="IPR050687">
    <property type="entry name" value="Dynein_IC"/>
</dbReference>
<dbReference type="InterPro" id="IPR015943">
    <property type="entry name" value="WD40/YVTN_repeat-like_dom_sf"/>
</dbReference>
<dbReference type="Pfam" id="PF00400">
    <property type="entry name" value="WD40"/>
    <property type="match status" value="1"/>
</dbReference>
<proteinExistence type="predicted"/>
<dbReference type="GO" id="GO:0005868">
    <property type="term" value="C:cytoplasmic dynein complex"/>
    <property type="evidence" value="ECO:0007669"/>
    <property type="project" value="TreeGrafter"/>
</dbReference>
<dbReference type="SUPFAM" id="SSF50978">
    <property type="entry name" value="WD40 repeat-like"/>
    <property type="match status" value="1"/>
</dbReference>
<dbReference type="EMBL" id="SWFT01000067">
    <property type="protein sequence ID" value="KAA8903466.1"/>
    <property type="molecule type" value="Genomic_DNA"/>
</dbReference>
<dbReference type="GO" id="GO:0045503">
    <property type="term" value="F:dynein light chain binding"/>
    <property type="evidence" value="ECO:0007669"/>
    <property type="project" value="TreeGrafter"/>
</dbReference>
<dbReference type="PROSITE" id="PS50082">
    <property type="entry name" value="WD_REPEATS_2"/>
    <property type="match status" value="1"/>
</dbReference>
<dbReference type="GeneID" id="54781003"/>
<sequence length="523" mass="56565">MDRARLQSLEERKARLVELRSKRLGSDGDRSSAASPIAAVARAPVKVEKGVQTDTWEAASANTSSILEQQEPQEPELTRFDKAIQTSWEPIAENTPKSPPPPAQSPAKPPTVTVYIPQVPPPTPFERFVAARTQAQPVKDDTTAAIAPQLSDVGLLYRKPVYMDASPHFPELMVVAFSAKSPTQAGDLAGAAMVYSVDDMTPKFLLSCMSPLTVIKFDTMDPKRIIGGGGDGSVVIWDLNASSSSEVALWPQLTTPLHRIDHSISEVSYIPHKLAIVALHQYSIQGSHILVSVSMDGVVNTWSPSLLACPKHDSVVISATSSSLDTGDVSQVILKSSIVVGNDGADALDDQSSLERLFVIEENGTIYQCSGDRKRDFTAIVEATSPVSDVEALSDKTLASTHLDNTLQFWGFTNAKVTPLHSLRTDVTVVKVASRSAFQIATIGINRHNTQVLEFWDFSTSKRPIVTITVTDSVTSLRFSTNGSVLLVGSDSGKVIKYTLDEAQLLQKSKEQKSEGIQALQAF</sequence>
<evidence type="ECO:0000256" key="2">
    <source>
        <dbReference type="ARBA" id="ARBA00022490"/>
    </source>
</evidence>
<dbReference type="AlphaFoldDB" id="A0A642UUY1"/>
<gene>
    <name evidence="7" type="ORF">DIURU_002352</name>
</gene>
<accession>A0A642UUY1</accession>
<evidence type="ECO:0000256" key="4">
    <source>
        <dbReference type="ARBA" id="ARBA00022737"/>
    </source>
</evidence>
<dbReference type="RefSeq" id="XP_034012768.1">
    <property type="nucleotide sequence ID" value="XM_034154994.1"/>
</dbReference>
<name>A0A642UUY1_DIURU</name>
<reference evidence="7 8" key="1">
    <citation type="submission" date="2019-07" db="EMBL/GenBank/DDBJ databases">
        <title>Genome assembly of two rare yeast pathogens: Diutina rugosa and Trichomonascus ciferrii.</title>
        <authorList>
            <person name="Mixao V."/>
            <person name="Saus E."/>
            <person name="Hansen A."/>
            <person name="Lass-Flor C."/>
            <person name="Gabaldon T."/>
        </authorList>
    </citation>
    <scope>NUCLEOTIDE SEQUENCE [LARGE SCALE GENOMIC DNA]</scope>
    <source>
        <strain evidence="7 8">CBS 613</strain>
    </source>
</reference>